<reference evidence="9 10" key="1">
    <citation type="submission" date="2018-12" db="EMBL/GenBank/DDBJ databases">
        <title>Dyella dinghuensis sp. nov. DHOA06 and Dyella choica sp. nov. 4M-K27, isolated from forest soil.</title>
        <authorList>
            <person name="Qiu L.-H."/>
            <person name="Gao Z.-H."/>
        </authorList>
    </citation>
    <scope>NUCLEOTIDE SEQUENCE [LARGE SCALE GENOMIC DNA]</scope>
    <source>
        <strain evidence="9 10">DHOA06</strain>
    </source>
</reference>
<evidence type="ECO:0000256" key="4">
    <source>
        <dbReference type="ARBA" id="ARBA00022989"/>
    </source>
</evidence>
<keyword evidence="5 6" id="KW-0472">Membrane</keyword>
<sequence length="439" mass="47788">MFAYYMQLALRSFRRSPGLTMLMVVIMGVGVAASMTTYAVFRAVSGNPLPDKSAQLFVPQIDNLGPQNGSTHNHLPDALTYRDAMALMHARVAKRQTAIYPVLENVIPQDGTHRPFAANGYAAYADFFPMFEATFLYGNGWSDDDDQSQANVIVISQRLNQQVYGGVNSVGRALNVDGHDYRVVGVIDDWNPQPRFYDVNNSTGFGDAPDFYLSFTRAIATQTGSNGNNSCAGSIHSLAPGWDGWLRSECVWASFWVELPDASAVQRYNQFLSGYVAEQQRSGRFHWRADTKLFTLTDWLDHEGAVPPETKVSLLVAAGFLLVCLVNTVGLLLAKIMRRAGEIGVRRALGASRGAIYRQFVAEAAAVGMAGGLLGLSLTALGMLGTDLLFDPAIAKLARLTPALVLLTVFVAMLATVIAALYPAWRAAHVQPSLQLKSQ</sequence>
<evidence type="ECO:0000256" key="6">
    <source>
        <dbReference type="SAM" id="Phobius"/>
    </source>
</evidence>
<dbReference type="PANTHER" id="PTHR30572">
    <property type="entry name" value="MEMBRANE COMPONENT OF TRANSPORTER-RELATED"/>
    <property type="match status" value="1"/>
</dbReference>
<keyword evidence="4 6" id="KW-1133">Transmembrane helix</keyword>
<dbReference type="AlphaFoldDB" id="A0A3S0WNA1"/>
<name>A0A3S0WNA1_9GAMM</name>
<evidence type="ECO:0000313" key="9">
    <source>
        <dbReference type="EMBL" id="RUL63159.1"/>
    </source>
</evidence>
<feature type="domain" description="ABC3 transporter permease C-terminal" evidence="7">
    <location>
        <begin position="315"/>
        <end position="432"/>
    </location>
</feature>
<dbReference type="RefSeq" id="WP_126674096.1">
    <property type="nucleotide sequence ID" value="NZ_RYZR01000006.1"/>
</dbReference>
<feature type="transmembrane region" description="Helical" evidence="6">
    <location>
        <begin position="403"/>
        <end position="425"/>
    </location>
</feature>
<protein>
    <submittedName>
        <fullName evidence="9">FtsX-like permease family protein</fullName>
    </submittedName>
</protein>
<dbReference type="InterPro" id="IPR050250">
    <property type="entry name" value="Macrolide_Exporter_MacB"/>
</dbReference>
<dbReference type="EMBL" id="RYZR01000006">
    <property type="protein sequence ID" value="RUL63159.1"/>
    <property type="molecule type" value="Genomic_DNA"/>
</dbReference>
<feature type="transmembrane region" description="Helical" evidence="6">
    <location>
        <begin position="312"/>
        <end position="334"/>
    </location>
</feature>
<dbReference type="PANTHER" id="PTHR30572:SF18">
    <property type="entry name" value="ABC-TYPE MACROLIDE FAMILY EXPORT SYSTEM PERMEASE COMPONENT 2"/>
    <property type="match status" value="1"/>
</dbReference>
<evidence type="ECO:0000256" key="1">
    <source>
        <dbReference type="ARBA" id="ARBA00004651"/>
    </source>
</evidence>
<comment type="caution">
    <text evidence="9">The sequence shown here is derived from an EMBL/GenBank/DDBJ whole genome shotgun (WGS) entry which is preliminary data.</text>
</comment>
<evidence type="ECO:0000256" key="2">
    <source>
        <dbReference type="ARBA" id="ARBA00022475"/>
    </source>
</evidence>
<evidence type="ECO:0000259" key="7">
    <source>
        <dbReference type="Pfam" id="PF02687"/>
    </source>
</evidence>
<keyword evidence="2" id="KW-1003">Cell membrane</keyword>
<dbReference type="GO" id="GO:0005886">
    <property type="term" value="C:plasma membrane"/>
    <property type="evidence" value="ECO:0007669"/>
    <property type="project" value="UniProtKB-SubCell"/>
</dbReference>
<accession>A0A3S0WNA1</accession>
<evidence type="ECO:0000259" key="8">
    <source>
        <dbReference type="Pfam" id="PF12704"/>
    </source>
</evidence>
<dbReference type="GO" id="GO:0022857">
    <property type="term" value="F:transmembrane transporter activity"/>
    <property type="evidence" value="ECO:0007669"/>
    <property type="project" value="TreeGrafter"/>
</dbReference>
<evidence type="ECO:0000256" key="3">
    <source>
        <dbReference type="ARBA" id="ARBA00022692"/>
    </source>
</evidence>
<dbReference type="Pfam" id="PF02687">
    <property type="entry name" value="FtsX"/>
    <property type="match status" value="1"/>
</dbReference>
<evidence type="ECO:0000313" key="10">
    <source>
        <dbReference type="Proteomes" id="UP000267077"/>
    </source>
</evidence>
<gene>
    <name evidence="9" type="ORF">EKH79_12165</name>
</gene>
<evidence type="ECO:0000256" key="5">
    <source>
        <dbReference type="ARBA" id="ARBA00023136"/>
    </source>
</evidence>
<proteinExistence type="predicted"/>
<feature type="transmembrane region" description="Helical" evidence="6">
    <location>
        <begin position="21"/>
        <end position="41"/>
    </location>
</feature>
<dbReference type="OrthoDB" id="8735006at2"/>
<organism evidence="9 10">
    <name type="scientific">Dyella dinghuensis</name>
    <dbReference type="NCBI Taxonomy" id="1920169"/>
    <lineage>
        <taxon>Bacteria</taxon>
        <taxon>Pseudomonadati</taxon>
        <taxon>Pseudomonadota</taxon>
        <taxon>Gammaproteobacteria</taxon>
        <taxon>Lysobacterales</taxon>
        <taxon>Rhodanobacteraceae</taxon>
        <taxon>Dyella</taxon>
    </lineage>
</organism>
<keyword evidence="3 6" id="KW-0812">Transmembrane</keyword>
<dbReference type="Pfam" id="PF12704">
    <property type="entry name" value="MacB_PCD"/>
    <property type="match status" value="1"/>
</dbReference>
<comment type="subcellular location">
    <subcellularLocation>
        <location evidence="1">Cell membrane</location>
        <topology evidence="1">Multi-pass membrane protein</topology>
    </subcellularLocation>
</comment>
<dbReference type="InterPro" id="IPR025857">
    <property type="entry name" value="MacB_PCD"/>
</dbReference>
<feature type="transmembrane region" description="Helical" evidence="6">
    <location>
        <begin position="355"/>
        <end position="383"/>
    </location>
</feature>
<dbReference type="Proteomes" id="UP000267077">
    <property type="component" value="Unassembled WGS sequence"/>
</dbReference>
<dbReference type="InterPro" id="IPR003838">
    <property type="entry name" value="ABC3_permease_C"/>
</dbReference>
<keyword evidence="10" id="KW-1185">Reference proteome</keyword>
<feature type="domain" description="MacB-like periplasmic core" evidence="8">
    <location>
        <begin position="20"/>
        <end position="224"/>
    </location>
</feature>